<evidence type="ECO:0008006" key="11">
    <source>
        <dbReference type="Google" id="ProtNLM"/>
    </source>
</evidence>
<protein>
    <recommendedName>
        <fullName evidence="11">Src kinase-associated phosphoprotein 2</fullName>
    </recommendedName>
</protein>
<sequence length="266" mass="31028">QYGDIANIAAQDLPSIMKQGYLEKKRRDHSFFGSEWQRRFCVLNTNMFYYYGNEKDKQQRGAFYFYQAYLVSNLRKDPKKNACFEVISSDKKVYQFTASNNREAREWVDHISFVLKDMNSNFIPVEEEEEEEVRNVGVLQEETYDDVDAGVVDLRLHQSHPTANIGQEPDDEIYEELPEDDFPPPIPPEEESDGTLCPGNTSIDYSSFYLGLWDCISEEPDELSFKRGDLIHILSKDYNHYGWWVGEMKGVIGIVPKDYLMEAYEI</sequence>
<dbReference type="PROSITE" id="PS50003">
    <property type="entry name" value="PH_DOMAIN"/>
    <property type="match status" value="1"/>
</dbReference>
<keyword evidence="5" id="KW-0597">Phosphoprotein</keyword>
<evidence type="ECO:0000256" key="6">
    <source>
        <dbReference type="PROSITE-ProRule" id="PRU00192"/>
    </source>
</evidence>
<proteinExistence type="inferred from homology"/>
<organism evidence="9 10">
    <name type="scientific">Scyliorhinus torazame</name>
    <name type="common">Cloudy catshark</name>
    <name type="synonym">Catulus torazame</name>
    <dbReference type="NCBI Taxonomy" id="75743"/>
    <lineage>
        <taxon>Eukaryota</taxon>
        <taxon>Metazoa</taxon>
        <taxon>Chordata</taxon>
        <taxon>Craniata</taxon>
        <taxon>Vertebrata</taxon>
        <taxon>Chondrichthyes</taxon>
        <taxon>Elasmobranchii</taxon>
        <taxon>Galeomorphii</taxon>
        <taxon>Galeoidea</taxon>
        <taxon>Carcharhiniformes</taxon>
        <taxon>Scyliorhinidae</taxon>
        <taxon>Scyliorhinus</taxon>
    </lineage>
</organism>
<dbReference type="OMA" id="ASDRCDK"/>
<dbReference type="Pfam" id="PF00169">
    <property type="entry name" value="PH"/>
    <property type="match status" value="1"/>
</dbReference>
<dbReference type="InterPro" id="IPR011993">
    <property type="entry name" value="PH-like_dom_sf"/>
</dbReference>
<dbReference type="SUPFAM" id="SSF50729">
    <property type="entry name" value="PH domain-like"/>
    <property type="match status" value="1"/>
</dbReference>
<dbReference type="FunFam" id="2.30.30.40:FF:000097">
    <property type="entry name" value="Putative src kinase-associated phosphoprotein 2"/>
    <property type="match status" value="1"/>
</dbReference>
<dbReference type="InterPro" id="IPR001452">
    <property type="entry name" value="SH3_domain"/>
</dbReference>
<dbReference type="OrthoDB" id="243840at2759"/>
<dbReference type="GO" id="GO:0005886">
    <property type="term" value="C:plasma membrane"/>
    <property type="evidence" value="ECO:0007669"/>
    <property type="project" value="TreeGrafter"/>
</dbReference>
<evidence type="ECO:0000259" key="8">
    <source>
        <dbReference type="PROSITE" id="PS50003"/>
    </source>
</evidence>
<dbReference type="PANTHER" id="PTHR15129">
    <property type="entry name" value="SRC-ASSOCIATED ADAPTOR PROTEIN"/>
    <property type="match status" value="1"/>
</dbReference>
<dbReference type="Gene3D" id="2.30.30.40">
    <property type="entry name" value="SH3 Domains"/>
    <property type="match status" value="1"/>
</dbReference>
<feature type="domain" description="PH" evidence="8">
    <location>
        <begin position="15"/>
        <end position="116"/>
    </location>
</feature>
<dbReference type="Proteomes" id="UP000288216">
    <property type="component" value="Unassembled WGS sequence"/>
</dbReference>
<dbReference type="PRINTS" id="PR00452">
    <property type="entry name" value="SH3DOMAIN"/>
</dbReference>
<dbReference type="InterPro" id="IPR037781">
    <property type="entry name" value="SKAP_fam"/>
</dbReference>
<evidence type="ECO:0000256" key="2">
    <source>
        <dbReference type="ARBA" id="ARBA00005864"/>
    </source>
</evidence>
<gene>
    <name evidence="9" type="ORF">scyTo_0008084</name>
</gene>
<feature type="non-terminal residue" evidence="9">
    <location>
        <position position="1"/>
    </location>
</feature>
<comment type="caution">
    <text evidence="9">The sequence shown here is derived from an EMBL/GenBank/DDBJ whole genome shotgun (WGS) entry which is preliminary data.</text>
</comment>
<keyword evidence="4" id="KW-0963">Cytoplasm</keyword>
<accession>A0A401P375</accession>
<evidence type="ECO:0000256" key="3">
    <source>
        <dbReference type="ARBA" id="ARBA00022443"/>
    </source>
</evidence>
<comment type="subcellular location">
    <subcellularLocation>
        <location evidence="1">Cytoplasm</location>
    </subcellularLocation>
</comment>
<dbReference type="AlphaFoldDB" id="A0A401P375"/>
<dbReference type="SMART" id="SM00233">
    <property type="entry name" value="PH"/>
    <property type="match status" value="1"/>
</dbReference>
<evidence type="ECO:0000256" key="5">
    <source>
        <dbReference type="ARBA" id="ARBA00022553"/>
    </source>
</evidence>
<evidence type="ECO:0000259" key="7">
    <source>
        <dbReference type="PROSITE" id="PS50002"/>
    </source>
</evidence>
<keyword evidence="10" id="KW-1185">Reference proteome</keyword>
<dbReference type="Gene3D" id="2.30.29.30">
    <property type="entry name" value="Pleckstrin-homology domain (PH domain)/Phosphotyrosine-binding domain (PTB)"/>
    <property type="match status" value="1"/>
</dbReference>
<comment type="similarity">
    <text evidence="2">Belongs to the SKAP family.</text>
</comment>
<dbReference type="InterPro" id="IPR001849">
    <property type="entry name" value="PH_domain"/>
</dbReference>
<dbReference type="STRING" id="75743.A0A401P375"/>
<dbReference type="PANTHER" id="PTHR15129:SF0">
    <property type="entry name" value="SH3 DOMAIN-CONTAINING PROTEIN"/>
    <property type="match status" value="1"/>
</dbReference>
<evidence type="ECO:0000256" key="1">
    <source>
        <dbReference type="ARBA" id="ARBA00004496"/>
    </source>
</evidence>
<evidence type="ECO:0000313" key="10">
    <source>
        <dbReference type="Proteomes" id="UP000288216"/>
    </source>
</evidence>
<dbReference type="Pfam" id="PF00018">
    <property type="entry name" value="SH3_1"/>
    <property type="match status" value="1"/>
</dbReference>
<name>A0A401P375_SCYTO</name>
<dbReference type="SMART" id="SM00326">
    <property type="entry name" value="SH3"/>
    <property type="match status" value="1"/>
</dbReference>
<keyword evidence="3 6" id="KW-0728">SH3 domain</keyword>
<evidence type="ECO:0000313" key="9">
    <source>
        <dbReference type="EMBL" id="GCB67578.1"/>
    </source>
</evidence>
<dbReference type="SUPFAM" id="SSF50044">
    <property type="entry name" value="SH3-domain"/>
    <property type="match status" value="1"/>
</dbReference>
<dbReference type="InterPro" id="IPR036028">
    <property type="entry name" value="SH3-like_dom_sf"/>
</dbReference>
<dbReference type="PROSITE" id="PS50002">
    <property type="entry name" value="SH3"/>
    <property type="match status" value="1"/>
</dbReference>
<dbReference type="EMBL" id="BFAA01003032">
    <property type="protein sequence ID" value="GCB67578.1"/>
    <property type="molecule type" value="Genomic_DNA"/>
</dbReference>
<reference evidence="9 10" key="1">
    <citation type="journal article" date="2018" name="Nat. Ecol. Evol.">
        <title>Shark genomes provide insights into elasmobranch evolution and the origin of vertebrates.</title>
        <authorList>
            <person name="Hara Y"/>
            <person name="Yamaguchi K"/>
            <person name="Onimaru K"/>
            <person name="Kadota M"/>
            <person name="Koyanagi M"/>
            <person name="Keeley SD"/>
            <person name="Tatsumi K"/>
            <person name="Tanaka K"/>
            <person name="Motone F"/>
            <person name="Kageyama Y"/>
            <person name="Nozu R"/>
            <person name="Adachi N"/>
            <person name="Nishimura O"/>
            <person name="Nakagawa R"/>
            <person name="Tanegashima C"/>
            <person name="Kiyatake I"/>
            <person name="Matsumoto R"/>
            <person name="Murakumo K"/>
            <person name="Nishida K"/>
            <person name="Terakita A"/>
            <person name="Kuratani S"/>
            <person name="Sato K"/>
            <person name="Hyodo S Kuraku.S."/>
        </authorList>
    </citation>
    <scope>NUCLEOTIDE SEQUENCE [LARGE SCALE GENOMIC DNA]</scope>
</reference>
<dbReference type="GO" id="GO:0005737">
    <property type="term" value="C:cytoplasm"/>
    <property type="evidence" value="ECO:0007669"/>
    <property type="project" value="UniProtKB-SubCell"/>
</dbReference>
<evidence type="ECO:0000256" key="4">
    <source>
        <dbReference type="ARBA" id="ARBA00022490"/>
    </source>
</evidence>
<feature type="domain" description="SH3" evidence="7">
    <location>
        <begin position="204"/>
        <end position="265"/>
    </location>
</feature>